<reference evidence="2 3" key="1">
    <citation type="journal article" date="2016" name="PLoS ONE">
        <title>A First Insight into the Genome of the Filter-Feeder Mussel Mytilus galloprovincialis.</title>
        <authorList>
            <person name="Murgarella M."/>
            <person name="Puiu D."/>
            <person name="Novoa B."/>
            <person name="Figueras A."/>
            <person name="Posada D."/>
            <person name="Canchaya C."/>
        </authorList>
    </citation>
    <scope>NUCLEOTIDE SEQUENCE [LARGE SCALE GENOMIC DNA]</scope>
    <source>
        <tissue evidence="2">Muscle</tissue>
    </source>
</reference>
<gene>
    <name evidence="2" type="ORF">AM593_08969</name>
</gene>
<name>A0A3L5TT16_MYTGA</name>
<dbReference type="AlphaFoldDB" id="A0A3L5TT16"/>
<keyword evidence="1" id="KW-1133">Transmembrane helix</keyword>
<keyword evidence="1" id="KW-0812">Transmembrane</keyword>
<evidence type="ECO:0000313" key="3">
    <source>
        <dbReference type="Proteomes" id="UP000266721"/>
    </source>
</evidence>
<organism evidence="2 3">
    <name type="scientific">Mytilus galloprovincialis</name>
    <name type="common">Mediterranean mussel</name>
    <dbReference type="NCBI Taxonomy" id="29158"/>
    <lineage>
        <taxon>Eukaryota</taxon>
        <taxon>Metazoa</taxon>
        <taxon>Spiralia</taxon>
        <taxon>Lophotrochozoa</taxon>
        <taxon>Mollusca</taxon>
        <taxon>Bivalvia</taxon>
        <taxon>Autobranchia</taxon>
        <taxon>Pteriomorphia</taxon>
        <taxon>Mytilida</taxon>
        <taxon>Mytiloidea</taxon>
        <taxon>Mytilidae</taxon>
        <taxon>Mytilinae</taxon>
        <taxon>Mytilus</taxon>
    </lineage>
</organism>
<dbReference type="EMBL" id="KV584879">
    <property type="protein sequence ID" value="OPL33095.1"/>
    <property type="molecule type" value="Genomic_DNA"/>
</dbReference>
<comment type="caution">
    <text evidence="2">The sequence shown here is derived from an EMBL/GenBank/DDBJ whole genome shotgun (WGS) entry which is preliminary data.</text>
</comment>
<evidence type="ECO:0000256" key="1">
    <source>
        <dbReference type="SAM" id="Phobius"/>
    </source>
</evidence>
<protein>
    <submittedName>
        <fullName evidence="2">Uncharacterized protein</fullName>
    </submittedName>
</protein>
<feature type="transmembrane region" description="Helical" evidence="1">
    <location>
        <begin position="6"/>
        <end position="23"/>
    </location>
</feature>
<keyword evidence="3" id="KW-1185">Reference proteome</keyword>
<feature type="non-terminal residue" evidence="2">
    <location>
        <position position="1"/>
    </location>
</feature>
<sequence length="80" mass="8798">MIKEVLGITVGIGLGLAASRWIYKSLRGERIHLNETGGLGDRDEYMDDLFFRKLDNIVNAVVAVVAPQPPPPPDPPNPYI</sequence>
<proteinExistence type="predicted"/>
<dbReference type="Proteomes" id="UP000266721">
    <property type="component" value="Unassembled WGS sequence"/>
</dbReference>
<accession>A0A3L5TT16</accession>
<evidence type="ECO:0000313" key="2">
    <source>
        <dbReference type="EMBL" id="OPL33095.1"/>
    </source>
</evidence>
<keyword evidence="1" id="KW-0472">Membrane</keyword>